<comment type="function">
    <text evidence="2">In eubacteria ppGpp (guanosine 3'-diphosphate 5'-diphosphate) is a mediator of the stringent response that coordinates a variety of cellular activities in response to changes in nutritional abundance.</text>
</comment>
<dbReference type="Gene3D" id="3.30.70.260">
    <property type="match status" value="1"/>
</dbReference>
<dbReference type="SMART" id="SM00471">
    <property type="entry name" value="HDc"/>
    <property type="match status" value="1"/>
</dbReference>
<dbReference type="InterPro" id="IPR045865">
    <property type="entry name" value="ACT-like_dom_sf"/>
</dbReference>
<dbReference type="InterPro" id="IPR007685">
    <property type="entry name" value="RelA_SpoT"/>
</dbReference>
<dbReference type="PROSITE" id="PS51880">
    <property type="entry name" value="TGS"/>
    <property type="match status" value="1"/>
</dbReference>
<dbReference type="CDD" id="cd04876">
    <property type="entry name" value="ACT_RelA-SpoT"/>
    <property type="match status" value="1"/>
</dbReference>
<dbReference type="CDD" id="cd05399">
    <property type="entry name" value="NT_Rel-Spo_like"/>
    <property type="match status" value="1"/>
</dbReference>
<dbReference type="InterPro" id="IPR003607">
    <property type="entry name" value="HD/PDEase_dom"/>
</dbReference>
<evidence type="ECO:0008006" key="8">
    <source>
        <dbReference type="Google" id="ProtNLM"/>
    </source>
</evidence>
<name>A0A0S7Y751_UNCSA</name>
<feature type="domain" description="ACT" evidence="3">
    <location>
        <begin position="646"/>
        <end position="718"/>
    </location>
</feature>
<evidence type="ECO:0000313" key="7">
    <source>
        <dbReference type="Proteomes" id="UP000051861"/>
    </source>
</evidence>
<dbReference type="EMBL" id="LIZX01000004">
    <property type="protein sequence ID" value="KPJ70203.1"/>
    <property type="molecule type" value="Genomic_DNA"/>
</dbReference>
<comment type="pathway">
    <text evidence="1">Purine metabolism.</text>
</comment>
<dbReference type="CDD" id="cd00077">
    <property type="entry name" value="HDc"/>
    <property type="match status" value="1"/>
</dbReference>
<organism evidence="6 7">
    <name type="scientific">candidate division WOR-1 bacterium DG_54_3</name>
    <dbReference type="NCBI Taxonomy" id="1703775"/>
    <lineage>
        <taxon>Bacteria</taxon>
        <taxon>Bacillati</taxon>
        <taxon>Saganbacteria</taxon>
    </lineage>
</organism>
<dbReference type="AlphaFoldDB" id="A0A0S7Y751"/>
<dbReference type="PROSITE" id="PS51831">
    <property type="entry name" value="HD"/>
    <property type="match status" value="1"/>
</dbReference>
<dbReference type="Proteomes" id="UP000051861">
    <property type="component" value="Unassembled WGS sequence"/>
</dbReference>
<sequence>MIRFDDILEKVTSSYKEKDITLLQKAYVFAAKAHKGQTRRSGEPYLSHPLEVANMLAEMKLDKTTLVAGLLHDVLEDTDVTPLEVKEAFGKEIADLVEGVTKISRVQESSPEARQAESIRKIIFAMTDDLRVIFIKLADRIHNLKTLKFLSENKQKQIAKETLEIYAPIANRLGMGRIKAELEDLSFRYVDPDNYFRVASLVEPERKKAEKELKKIREELKNLMKENHIPAEVYYRIKRPYSVHAKMVRRAINFDQVYDFMALRLITDSVRNCYAALGIIHQTWTHLPLRFRDFISMPKPNLYQALHTTIITKEKSKFEVQIRTQDMHNLAENGISAHWKYKEADPQHIIREDTRLEWLREMVELYKEQKSPREFLNILKKDLIPEEVYVFTPKGKVVTLPLGASVLDFAFKIHTEIGYRSAKAKINGKLAPLKTILKTGDIVEIITSSEITTRRDWLNVAFTSSARHHIKRWLNLQEKRKNITLGKKLWEREIHKYSQIPAKFFEEKNLLKNLPKATGYRIQKLEDFFALIGSGKIILHKKLMEHLISPEALKMRKDTFVEKVVTRVMKKPKSGIVVKREDGSLVNLAKCCSPIKGEPIVGYITSGKGVSIHSFRCPLVKKEILNSQRMVEASWGDSLEGNYKGQLLIKSEDSPGVLAKVASAITELKGNITKADVVTFADKKAQLKLRLVIRDIKHLESIIKKISGIKEIFSVERI</sequence>
<protein>
    <recommendedName>
        <fullName evidence="8">GTP pyrophosphokinase</fullName>
    </recommendedName>
</protein>
<dbReference type="SUPFAM" id="SSF55021">
    <property type="entry name" value="ACT-like"/>
    <property type="match status" value="1"/>
</dbReference>
<evidence type="ECO:0000313" key="6">
    <source>
        <dbReference type="EMBL" id="KPJ70203.1"/>
    </source>
</evidence>
<feature type="domain" description="TGS" evidence="5">
    <location>
        <begin position="386"/>
        <end position="447"/>
    </location>
</feature>
<evidence type="ECO:0000259" key="4">
    <source>
        <dbReference type="PROSITE" id="PS51831"/>
    </source>
</evidence>
<dbReference type="Gene3D" id="1.10.3210.10">
    <property type="entry name" value="Hypothetical protein af1432"/>
    <property type="match status" value="1"/>
</dbReference>
<dbReference type="Pfam" id="PF13328">
    <property type="entry name" value="HD_4"/>
    <property type="match status" value="1"/>
</dbReference>
<dbReference type="SUPFAM" id="SSF81271">
    <property type="entry name" value="TGS-like"/>
    <property type="match status" value="1"/>
</dbReference>
<dbReference type="GO" id="GO:0005886">
    <property type="term" value="C:plasma membrane"/>
    <property type="evidence" value="ECO:0007669"/>
    <property type="project" value="TreeGrafter"/>
</dbReference>
<dbReference type="SUPFAM" id="SSF81301">
    <property type="entry name" value="Nucleotidyltransferase"/>
    <property type="match status" value="1"/>
</dbReference>
<dbReference type="GO" id="GO:0015969">
    <property type="term" value="P:guanosine tetraphosphate metabolic process"/>
    <property type="evidence" value="ECO:0007669"/>
    <property type="project" value="InterPro"/>
</dbReference>
<evidence type="ECO:0000259" key="5">
    <source>
        <dbReference type="PROSITE" id="PS51880"/>
    </source>
</evidence>
<dbReference type="Gene3D" id="3.30.460.10">
    <property type="entry name" value="Beta Polymerase, domain 2"/>
    <property type="match status" value="1"/>
</dbReference>
<accession>A0A0S7Y751</accession>
<dbReference type="PATRIC" id="fig|1703775.3.peg.51"/>
<dbReference type="InterPro" id="IPR012676">
    <property type="entry name" value="TGS-like"/>
</dbReference>
<dbReference type="InterPro" id="IPR012675">
    <property type="entry name" value="Beta-grasp_dom_sf"/>
</dbReference>
<dbReference type="InterPro" id="IPR002912">
    <property type="entry name" value="ACT_dom"/>
</dbReference>
<dbReference type="NCBIfam" id="TIGR00691">
    <property type="entry name" value="spoT_relA"/>
    <property type="match status" value="1"/>
</dbReference>
<dbReference type="SMART" id="SM00954">
    <property type="entry name" value="RelA_SpoT"/>
    <property type="match status" value="1"/>
</dbReference>
<dbReference type="PANTHER" id="PTHR21262:SF31">
    <property type="entry name" value="GTP PYROPHOSPHOKINASE"/>
    <property type="match status" value="1"/>
</dbReference>
<evidence type="ECO:0000259" key="3">
    <source>
        <dbReference type="PROSITE" id="PS51671"/>
    </source>
</evidence>
<dbReference type="InterPro" id="IPR043519">
    <property type="entry name" value="NT_sf"/>
</dbReference>
<dbReference type="FunFam" id="1.10.3210.10:FF:000001">
    <property type="entry name" value="GTP pyrophosphokinase RelA"/>
    <property type="match status" value="1"/>
</dbReference>
<dbReference type="Pfam" id="PF04607">
    <property type="entry name" value="RelA_SpoT"/>
    <property type="match status" value="1"/>
</dbReference>
<dbReference type="Pfam" id="PF13291">
    <property type="entry name" value="ACT_4"/>
    <property type="match status" value="1"/>
</dbReference>
<comment type="similarity">
    <text evidence="2">Belongs to the relA/spoT family.</text>
</comment>
<dbReference type="PANTHER" id="PTHR21262">
    <property type="entry name" value="GUANOSINE-3',5'-BIS DIPHOSPHATE 3'-PYROPHOSPHOHYDROLASE"/>
    <property type="match status" value="1"/>
</dbReference>
<dbReference type="Pfam" id="PF02824">
    <property type="entry name" value="TGS"/>
    <property type="match status" value="1"/>
</dbReference>
<dbReference type="InterPro" id="IPR033655">
    <property type="entry name" value="TGS_RelA/SpoT"/>
</dbReference>
<dbReference type="CDD" id="cd01668">
    <property type="entry name" value="TGS_RSH"/>
    <property type="match status" value="1"/>
</dbReference>
<dbReference type="InterPro" id="IPR006674">
    <property type="entry name" value="HD_domain"/>
</dbReference>
<dbReference type="PROSITE" id="PS51671">
    <property type="entry name" value="ACT"/>
    <property type="match status" value="1"/>
</dbReference>
<dbReference type="Gene3D" id="3.10.20.30">
    <property type="match status" value="1"/>
</dbReference>
<proteinExistence type="inferred from homology"/>
<evidence type="ECO:0000256" key="2">
    <source>
        <dbReference type="RuleBase" id="RU003847"/>
    </source>
</evidence>
<gene>
    <name evidence="6" type="ORF">AMJ44_00340</name>
</gene>
<dbReference type="SUPFAM" id="SSF109604">
    <property type="entry name" value="HD-domain/PDEase-like"/>
    <property type="match status" value="1"/>
</dbReference>
<comment type="caution">
    <text evidence="6">The sequence shown here is derived from an EMBL/GenBank/DDBJ whole genome shotgun (WGS) entry which is preliminary data.</text>
</comment>
<dbReference type="InterPro" id="IPR004095">
    <property type="entry name" value="TGS"/>
</dbReference>
<evidence type="ECO:0000256" key="1">
    <source>
        <dbReference type="ARBA" id="ARBA00025704"/>
    </source>
</evidence>
<feature type="domain" description="HD" evidence="4">
    <location>
        <begin position="45"/>
        <end position="144"/>
    </location>
</feature>
<dbReference type="InterPro" id="IPR004811">
    <property type="entry name" value="RelA/Spo_fam"/>
</dbReference>
<dbReference type="FunFam" id="3.10.20.30:FF:000002">
    <property type="entry name" value="GTP pyrophosphokinase (RelA/SpoT)"/>
    <property type="match status" value="1"/>
</dbReference>
<reference evidence="6 7" key="1">
    <citation type="journal article" date="2015" name="Microbiome">
        <title>Genomic resolution of linkages in carbon, nitrogen, and sulfur cycling among widespread estuary sediment bacteria.</title>
        <authorList>
            <person name="Baker B.J."/>
            <person name="Lazar C.S."/>
            <person name="Teske A.P."/>
            <person name="Dick G.J."/>
        </authorList>
    </citation>
    <scope>NUCLEOTIDE SEQUENCE [LARGE SCALE GENOMIC DNA]</scope>
    <source>
        <strain evidence="6">DG_54_3</strain>
    </source>
</reference>